<evidence type="ECO:0000259" key="8">
    <source>
        <dbReference type="PROSITE" id="PS51294"/>
    </source>
</evidence>
<evidence type="ECO:0000256" key="6">
    <source>
        <dbReference type="ARBA" id="ARBA00023242"/>
    </source>
</evidence>
<dbReference type="Proteomes" id="UP001163823">
    <property type="component" value="Chromosome 14"/>
</dbReference>
<sequence length="257" mass="29339">MLAKRAGLKRTGKSCRLRWLNYLRPDIKRGNLTPQEQLLILELHAKWGNRWSKIAQQLPGRTDNEIKNYWRTRVQKQARQLNIESGSKKFLDAVRCFWMPRLLQKIDQTSSNHYSLITMDENPAYFSASPTVTSLSTSSTPVGDLTGASNQFKGNLSSMSIPIIPSPDSMKISQLPEISEHTTSPSNAFDNNVYNNSIHDSCYVDTNSYNMEGFNLGPMSAIETYDISQFDFHMANSEWVNGQHDRYFMEHGYNVTV</sequence>
<feature type="domain" description="HTH myb-type" evidence="8">
    <location>
        <begin position="1"/>
        <end position="23"/>
    </location>
</feature>
<dbReference type="SUPFAM" id="SSF46689">
    <property type="entry name" value="Homeodomain-like"/>
    <property type="match status" value="1"/>
</dbReference>
<dbReference type="KEGG" id="qsa:O6P43_032731"/>
<evidence type="ECO:0000256" key="2">
    <source>
        <dbReference type="ARBA" id="ARBA00022737"/>
    </source>
</evidence>
<dbReference type="CDD" id="cd00167">
    <property type="entry name" value="SANT"/>
    <property type="match status" value="1"/>
</dbReference>
<dbReference type="SMART" id="SM00717">
    <property type="entry name" value="SANT"/>
    <property type="match status" value="1"/>
</dbReference>
<dbReference type="InterPro" id="IPR009057">
    <property type="entry name" value="Homeodomain-like_sf"/>
</dbReference>
<organism evidence="9 10">
    <name type="scientific">Quillaja saponaria</name>
    <name type="common">Soap bark tree</name>
    <dbReference type="NCBI Taxonomy" id="32244"/>
    <lineage>
        <taxon>Eukaryota</taxon>
        <taxon>Viridiplantae</taxon>
        <taxon>Streptophyta</taxon>
        <taxon>Embryophyta</taxon>
        <taxon>Tracheophyta</taxon>
        <taxon>Spermatophyta</taxon>
        <taxon>Magnoliopsida</taxon>
        <taxon>eudicotyledons</taxon>
        <taxon>Gunneridae</taxon>
        <taxon>Pentapetalae</taxon>
        <taxon>rosids</taxon>
        <taxon>fabids</taxon>
        <taxon>Fabales</taxon>
        <taxon>Quillajaceae</taxon>
        <taxon>Quillaja</taxon>
    </lineage>
</organism>
<evidence type="ECO:0000313" key="9">
    <source>
        <dbReference type="EMBL" id="KAJ7943143.1"/>
    </source>
</evidence>
<reference evidence="9" key="1">
    <citation type="journal article" date="2023" name="Science">
        <title>Elucidation of the pathway for biosynthesis of saponin adjuvants from the soapbark tree.</title>
        <authorList>
            <person name="Reed J."/>
            <person name="Orme A."/>
            <person name="El-Demerdash A."/>
            <person name="Owen C."/>
            <person name="Martin L.B.B."/>
            <person name="Misra R.C."/>
            <person name="Kikuchi S."/>
            <person name="Rejzek M."/>
            <person name="Martin A.C."/>
            <person name="Harkess A."/>
            <person name="Leebens-Mack J."/>
            <person name="Louveau T."/>
            <person name="Stephenson M.J."/>
            <person name="Osbourn A."/>
        </authorList>
    </citation>
    <scope>NUCLEOTIDE SEQUENCE</scope>
    <source>
        <strain evidence="9">S10</strain>
    </source>
</reference>
<accession>A0AAD7KNI8</accession>
<evidence type="ECO:0000313" key="10">
    <source>
        <dbReference type="Proteomes" id="UP001163823"/>
    </source>
</evidence>
<evidence type="ECO:0000256" key="5">
    <source>
        <dbReference type="ARBA" id="ARBA00023163"/>
    </source>
</evidence>
<evidence type="ECO:0000259" key="7">
    <source>
        <dbReference type="PROSITE" id="PS50090"/>
    </source>
</evidence>
<evidence type="ECO:0000256" key="3">
    <source>
        <dbReference type="ARBA" id="ARBA00023015"/>
    </source>
</evidence>
<dbReference type="Gene3D" id="1.10.10.60">
    <property type="entry name" value="Homeodomain-like"/>
    <property type="match status" value="2"/>
</dbReference>
<evidence type="ECO:0000256" key="1">
    <source>
        <dbReference type="ARBA" id="ARBA00004123"/>
    </source>
</evidence>
<dbReference type="GO" id="GO:0003700">
    <property type="term" value="F:DNA-binding transcription factor activity"/>
    <property type="evidence" value="ECO:0007669"/>
    <property type="project" value="InterPro"/>
</dbReference>
<dbReference type="InterPro" id="IPR001005">
    <property type="entry name" value="SANT/Myb"/>
</dbReference>
<dbReference type="PANTHER" id="PTHR45675">
    <property type="entry name" value="MYB TRANSCRIPTION FACTOR-RELATED-RELATED"/>
    <property type="match status" value="1"/>
</dbReference>
<dbReference type="AlphaFoldDB" id="A0AAD7KNI8"/>
<keyword evidence="5" id="KW-0804">Transcription</keyword>
<dbReference type="PROSITE" id="PS50090">
    <property type="entry name" value="MYB_LIKE"/>
    <property type="match status" value="1"/>
</dbReference>
<comment type="subcellular location">
    <subcellularLocation>
        <location evidence="1">Nucleus</location>
    </subcellularLocation>
</comment>
<feature type="domain" description="HTH myb-type" evidence="8">
    <location>
        <begin position="24"/>
        <end position="78"/>
    </location>
</feature>
<proteinExistence type="predicted"/>
<keyword evidence="6" id="KW-0539">Nucleus</keyword>
<dbReference type="Pfam" id="PF00249">
    <property type="entry name" value="Myb_DNA-binding"/>
    <property type="match status" value="1"/>
</dbReference>
<dbReference type="GO" id="GO:0005634">
    <property type="term" value="C:nucleus"/>
    <property type="evidence" value="ECO:0007669"/>
    <property type="project" value="UniProtKB-SubCell"/>
</dbReference>
<name>A0AAD7KNI8_QUISA</name>
<dbReference type="PANTHER" id="PTHR45675:SF30">
    <property type="entry name" value="TRANSCRIPTION FACTOR MYB62"/>
    <property type="match status" value="1"/>
</dbReference>
<comment type="caution">
    <text evidence="9">The sequence shown here is derived from an EMBL/GenBank/DDBJ whole genome shotgun (WGS) entry which is preliminary data.</text>
</comment>
<dbReference type="EMBL" id="JARAOO010000014">
    <property type="protein sequence ID" value="KAJ7943143.1"/>
    <property type="molecule type" value="Genomic_DNA"/>
</dbReference>
<dbReference type="PROSITE" id="PS51294">
    <property type="entry name" value="HTH_MYB"/>
    <property type="match status" value="2"/>
</dbReference>
<feature type="domain" description="Myb-like" evidence="7">
    <location>
        <begin position="24"/>
        <end position="74"/>
    </location>
</feature>
<keyword evidence="10" id="KW-1185">Reference proteome</keyword>
<dbReference type="InterPro" id="IPR044676">
    <property type="entry name" value="EOBI/EOBII-like_plant"/>
</dbReference>
<keyword evidence="4" id="KW-0238">DNA-binding</keyword>
<dbReference type="FunFam" id="1.10.10.60:FF:000079">
    <property type="entry name" value="MYB transcription factor"/>
    <property type="match status" value="1"/>
</dbReference>
<keyword evidence="3" id="KW-0805">Transcription regulation</keyword>
<dbReference type="InterPro" id="IPR017930">
    <property type="entry name" value="Myb_dom"/>
</dbReference>
<gene>
    <name evidence="9" type="ORF">O6P43_032731</name>
</gene>
<keyword evidence="2" id="KW-0677">Repeat</keyword>
<protein>
    <submittedName>
        <fullName evidence="9">Myb transcription factor</fullName>
    </submittedName>
</protein>
<evidence type="ECO:0000256" key="4">
    <source>
        <dbReference type="ARBA" id="ARBA00023125"/>
    </source>
</evidence>
<dbReference type="GO" id="GO:0043565">
    <property type="term" value="F:sequence-specific DNA binding"/>
    <property type="evidence" value="ECO:0007669"/>
    <property type="project" value="InterPro"/>
</dbReference>